<keyword evidence="1" id="KW-0175">Coiled coil</keyword>
<evidence type="ECO:0000256" key="2">
    <source>
        <dbReference type="SAM" id="Phobius"/>
    </source>
</evidence>
<accession>A0A4P8XH97</accession>
<feature type="coiled-coil region" evidence="1">
    <location>
        <begin position="52"/>
        <end position="117"/>
    </location>
</feature>
<dbReference type="RefSeq" id="WP_138224964.1">
    <property type="nucleotide sequence ID" value="NZ_CP040396.1"/>
</dbReference>
<evidence type="ECO:0000313" key="4">
    <source>
        <dbReference type="Proteomes" id="UP000300879"/>
    </source>
</evidence>
<dbReference type="KEGG" id="palo:E6C60_1174"/>
<dbReference type="AlphaFoldDB" id="A0A4P8XH97"/>
<proteinExistence type="predicted"/>
<dbReference type="EMBL" id="CP040396">
    <property type="protein sequence ID" value="QCT01892.1"/>
    <property type="molecule type" value="Genomic_DNA"/>
</dbReference>
<keyword evidence="2" id="KW-1133">Transmembrane helix</keyword>
<protein>
    <submittedName>
        <fullName evidence="3">Uncharacterized protein</fullName>
    </submittedName>
</protein>
<keyword evidence="4" id="KW-1185">Reference proteome</keyword>
<keyword evidence="2" id="KW-0812">Transmembrane</keyword>
<name>A0A4P8XH97_9BACL</name>
<feature type="transmembrane region" description="Helical" evidence="2">
    <location>
        <begin position="121"/>
        <end position="139"/>
    </location>
</feature>
<reference evidence="3 4" key="1">
    <citation type="submission" date="2019-05" db="EMBL/GenBank/DDBJ databases">
        <authorList>
            <person name="Chen C."/>
        </authorList>
    </citation>
    <scope>NUCLEOTIDE SEQUENCE [LARGE SCALE GENOMIC DNA]</scope>
    <source>
        <strain evidence="3 4">HB172198</strain>
    </source>
</reference>
<gene>
    <name evidence="3" type="ORF">E6C60_1174</name>
</gene>
<dbReference type="Proteomes" id="UP000300879">
    <property type="component" value="Chromosome"/>
</dbReference>
<evidence type="ECO:0000313" key="3">
    <source>
        <dbReference type="EMBL" id="QCT01892.1"/>
    </source>
</evidence>
<dbReference type="OrthoDB" id="2678845at2"/>
<evidence type="ECO:0000256" key="1">
    <source>
        <dbReference type="SAM" id="Coils"/>
    </source>
</evidence>
<sequence length="150" mass="17072">MDKPLLQKLTLALPLLLAAGTWLPGAVERASANFFTDAYHNIQQFTELPGEIDELKSSYQQSLEELDQVRADAELYRQQNEALAEQNRQLSLMVQQLQQAEDSRQRAEEARQQSAARIRTTAYTAAGLLAGYFILTRALRYGMRRTNRRA</sequence>
<keyword evidence="2" id="KW-0472">Membrane</keyword>
<organism evidence="3 4">
    <name type="scientific">Paenibacillus algicola</name>
    <dbReference type="NCBI Taxonomy" id="2565926"/>
    <lineage>
        <taxon>Bacteria</taxon>
        <taxon>Bacillati</taxon>
        <taxon>Bacillota</taxon>
        <taxon>Bacilli</taxon>
        <taxon>Bacillales</taxon>
        <taxon>Paenibacillaceae</taxon>
        <taxon>Paenibacillus</taxon>
    </lineage>
</organism>